<comment type="subcellular location">
    <subcellularLocation>
        <location evidence="2">Cytoplasm</location>
        <location evidence="2">Cytosol</location>
    </subcellularLocation>
    <subcellularLocation>
        <location evidence="1">Nucleus membrane</location>
    </subcellularLocation>
</comment>
<dbReference type="PANTHER" id="PTHR16852">
    <property type="entry name" value="GTP CYCLOHYDROLASE 1 FEEDBACK REGULATORY PROTEIN"/>
    <property type="match status" value="1"/>
</dbReference>
<gene>
    <name evidence="10" type="ORF">FME351_LOCUS12617</name>
    <name evidence="11" type="ORF">GRG538_LOCUS14322</name>
    <name evidence="14" type="ORF">HFQ381_LOCUS1844</name>
    <name evidence="13" type="ORF">KIK155_LOCUS27451</name>
    <name evidence="12" type="ORF">LUA448_LOCUS32656</name>
    <name evidence="9" type="ORF">TIS948_LOCUS18226</name>
    <name evidence="17" type="ORF">TOA249_LOCUS3310</name>
    <name evidence="15" type="ORF">TSG867_LOCUS2438</name>
    <name evidence="16" type="ORF">UJA718_LOCUS10201</name>
</gene>
<dbReference type="Pfam" id="PF06399">
    <property type="entry name" value="GFRP"/>
    <property type="match status" value="1"/>
</dbReference>
<dbReference type="InterPro" id="IPR009112">
    <property type="entry name" value="GTP_CycHdrlase_I_reg"/>
</dbReference>
<dbReference type="SUPFAM" id="SSF69761">
    <property type="entry name" value="GTP cyclohydrolase I feedback regulatory protein, GFRP"/>
    <property type="match status" value="1"/>
</dbReference>
<dbReference type="EMBL" id="CAJOBP010001182">
    <property type="protein sequence ID" value="CAF4261677.1"/>
    <property type="molecule type" value="Genomic_DNA"/>
</dbReference>
<evidence type="ECO:0000256" key="3">
    <source>
        <dbReference type="ARBA" id="ARBA00007605"/>
    </source>
</evidence>
<keyword evidence="19" id="KW-1185">Reference proteome</keyword>
<dbReference type="GO" id="GO:0009890">
    <property type="term" value="P:negative regulation of biosynthetic process"/>
    <property type="evidence" value="ECO:0007669"/>
    <property type="project" value="InterPro"/>
</dbReference>
<dbReference type="AlphaFoldDB" id="A0A817SQB4"/>
<dbReference type="EMBL" id="CAJOBO010000056">
    <property type="protein sequence ID" value="CAF4113791.1"/>
    <property type="molecule type" value="Genomic_DNA"/>
</dbReference>
<evidence type="ECO:0000256" key="7">
    <source>
        <dbReference type="ARBA" id="ARBA00023242"/>
    </source>
</evidence>
<proteinExistence type="inferred from homology"/>
<keyword evidence="6" id="KW-0472">Membrane</keyword>
<evidence type="ECO:0000313" key="14">
    <source>
        <dbReference type="EMBL" id="CAF4113791.1"/>
    </source>
</evidence>
<evidence type="ECO:0000313" key="19">
    <source>
        <dbReference type="Proteomes" id="UP000663873"/>
    </source>
</evidence>
<dbReference type="EMBL" id="CAJNYD010004865">
    <property type="protein sequence ID" value="CAF3644902.1"/>
    <property type="molecule type" value="Genomic_DNA"/>
</dbReference>
<dbReference type="Proteomes" id="UP000663869">
    <property type="component" value="Unassembled WGS sequence"/>
</dbReference>
<dbReference type="Proteomes" id="UP000663872">
    <property type="component" value="Unassembled WGS sequence"/>
</dbReference>
<comment type="caution">
    <text evidence="9">The sequence shown here is derived from an EMBL/GenBank/DDBJ whole genome shotgun (WGS) entry which is preliminary data.</text>
</comment>
<reference evidence="9" key="1">
    <citation type="submission" date="2021-02" db="EMBL/GenBank/DDBJ databases">
        <authorList>
            <person name="Nowell W R."/>
        </authorList>
    </citation>
    <scope>NUCLEOTIDE SEQUENCE</scope>
</reference>
<dbReference type="EMBL" id="CAJNYU010001455">
    <property type="protein sequence ID" value="CAF3440599.1"/>
    <property type="molecule type" value="Genomic_DNA"/>
</dbReference>
<evidence type="ECO:0000313" key="11">
    <source>
        <dbReference type="EMBL" id="CAF3452366.1"/>
    </source>
</evidence>
<dbReference type="EMBL" id="CAJNXB010003163">
    <property type="protein sequence ID" value="CAF3299553.1"/>
    <property type="molecule type" value="Genomic_DNA"/>
</dbReference>
<dbReference type="Proteomes" id="UP000663862">
    <property type="component" value="Unassembled WGS sequence"/>
</dbReference>
<dbReference type="InterPro" id="IPR036717">
    <property type="entry name" value="GFRP_sf"/>
</dbReference>
<dbReference type="OrthoDB" id="64291at2759"/>
<accession>A0A817SQB4</accession>
<keyword evidence="5" id="KW-0963">Cytoplasm</keyword>
<dbReference type="EMBL" id="CAJOBS010000115">
    <property type="protein sequence ID" value="CAF4499487.1"/>
    <property type="molecule type" value="Genomic_DNA"/>
</dbReference>
<dbReference type="Proteomes" id="UP000663873">
    <property type="component" value="Unassembled WGS sequence"/>
</dbReference>
<evidence type="ECO:0000256" key="8">
    <source>
        <dbReference type="ARBA" id="ARBA00032599"/>
    </source>
</evidence>
<evidence type="ECO:0000256" key="2">
    <source>
        <dbReference type="ARBA" id="ARBA00004514"/>
    </source>
</evidence>
<keyword evidence="7" id="KW-0539">Nucleus</keyword>
<evidence type="ECO:0000256" key="6">
    <source>
        <dbReference type="ARBA" id="ARBA00023136"/>
    </source>
</evidence>
<dbReference type="Proteomes" id="UP000663833">
    <property type="component" value="Unassembled WGS sequence"/>
</dbReference>
<dbReference type="EMBL" id="CAJNYT010002183">
    <property type="protein sequence ID" value="CAF3452366.1"/>
    <property type="molecule type" value="Genomic_DNA"/>
</dbReference>
<dbReference type="Proteomes" id="UP000663865">
    <property type="component" value="Unassembled WGS sequence"/>
</dbReference>
<evidence type="ECO:0000256" key="4">
    <source>
        <dbReference type="ARBA" id="ARBA00020099"/>
    </source>
</evidence>
<evidence type="ECO:0000313" key="15">
    <source>
        <dbReference type="EMBL" id="CAF4240474.1"/>
    </source>
</evidence>
<dbReference type="Proteomes" id="UP000663851">
    <property type="component" value="Unassembled WGS sequence"/>
</dbReference>
<evidence type="ECO:0000313" key="17">
    <source>
        <dbReference type="EMBL" id="CAF4499487.1"/>
    </source>
</evidence>
<dbReference type="GO" id="GO:0031965">
    <property type="term" value="C:nuclear membrane"/>
    <property type="evidence" value="ECO:0007669"/>
    <property type="project" value="UniProtKB-SubCell"/>
</dbReference>
<evidence type="ECO:0000313" key="9">
    <source>
        <dbReference type="EMBL" id="CAF3299553.1"/>
    </source>
</evidence>
<dbReference type="EMBL" id="CAJOBQ010000065">
    <property type="protein sequence ID" value="CAF4240474.1"/>
    <property type="molecule type" value="Genomic_DNA"/>
</dbReference>
<evidence type="ECO:0000256" key="1">
    <source>
        <dbReference type="ARBA" id="ARBA00004126"/>
    </source>
</evidence>
<evidence type="ECO:0000256" key="5">
    <source>
        <dbReference type="ARBA" id="ARBA00022490"/>
    </source>
</evidence>
<dbReference type="Gene3D" id="3.30.1410.10">
    <property type="entry name" value="GTP cyclohydrolase I feedback regulatory protein GFRP"/>
    <property type="match status" value="1"/>
</dbReference>
<protein>
    <recommendedName>
        <fullName evidence="4">GTP cyclohydrolase 1 feedback regulatory protein</fullName>
    </recommendedName>
    <alternativeName>
        <fullName evidence="8">GTP cyclohydrolase I feedback regulatory protein</fullName>
    </alternativeName>
</protein>
<dbReference type="GO" id="GO:0005829">
    <property type="term" value="C:cytosol"/>
    <property type="evidence" value="ECO:0007669"/>
    <property type="project" value="UniProtKB-SubCell"/>
</dbReference>
<dbReference type="PANTHER" id="PTHR16852:SF2">
    <property type="entry name" value="GTP CYCLOHYDROLASE 1 FEEDBACK REGULATORY PROTEIN"/>
    <property type="match status" value="1"/>
</dbReference>
<dbReference type="Proteomes" id="UP000663825">
    <property type="component" value="Unassembled WGS sequence"/>
</dbReference>
<evidence type="ECO:0000313" key="10">
    <source>
        <dbReference type="EMBL" id="CAF3440599.1"/>
    </source>
</evidence>
<organism evidence="9 18">
    <name type="scientific">Rotaria socialis</name>
    <dbReference type="NCBI Taxonomy" id="392032"/>
    <lineage>
        <taxon>Eukaryota</taxon>
        <taxon>Metazoa</taxon>
        <taxon>Spiralia</taxon>
        <taxon>Gnathifera</taxon>
        <taxon>Rotifera</taxon>
        <taxon>Eurotatoria</taxon>
        <taxon>Bdelloidea</taxon>
        <taxon>Philodinida</taxon>
        <taxon>Philodinidae</taxon>
        <taxon>Rotaria</taxon>
    </lineage>
</organism>
<name>A0A817SQB4_9BILA</name>
<evidence type="ECO:0000313" key="16">
    <source>
        <dbReference type="EMBL" id="CAF4261677.1"/>
    </source>
</evidence>
<evidence type="ECO:0000313" key="18">
    <source>
        <dbReference type="Proteomes" id="UP000663825"/>
    </source>
</evidence>
<dbReference type="EMBL" id="CAJNYV010004987">
    <property type="protein sequence ID" value="CAF3712919.1"/>
    <property type="molecule type" value="Genomic_DNA"/>
</dbReference>
<evidence type="ECO:0000313" key="12">
    <source>
        <dbReference type="EMBL" id="CAF3644902.1"/>
    </source>
</evidence>
<comment type="similarity">
    <text evidence="3">Belongs to the GFRP family.</text>
</comment>
<evidence type="ECO:0000313" key="13">
    <source>
        <dbReference type="EMBL" id="CAF3712919.1"/>
    </source>
</evidence>
<dbReference type="FunFam" id="3.30.1410.10:FF:000001">
    <property type="entry name" value="GTP cyclohydrolase 1 feedback regulatory protein"/>
    <property type="match status" value="1"/>
</dbReference>
<sequence length="84" mass="9693">MPYLFVSTRIRLESGPTVVGDEQSDPELMAHLGAKYFHEKWNNFSEYRTDDCARVVLDKLEKLGYRVLSMTGIGQTCIWLLHKS</sequence>
<dbReference type="GO" id="GO:0044549">
    <property type="term" value="F:GTP cyclohydrolase binding"/>
    <property type="evidence" value="ECO:0007669"/>
    <property type="project" value="TreeGrafter"/>
</dbReference>
<dbReference type="Proteomes" id="UP000663838">
    <property type="component" value="Unassembled WGS sequence"/>
</dbReference>